<dbReference type="Proteomes" id="UP001153328">
    <property type="component" value="Unassembled WGS sequence"/>
</dbReference>
<dbReference type="RefSeq" id="WP_205042389.1">
    <property type="nucleotide sequence ID" value="NZ_CAJVAX010000012.1"/>
</dbReference>
<keyword evidence="2" id="KW-1185">Reference proteome</keyword>
<evidence type="ECO:0000313" key="1">
    <source>
        <dbReference type="EMBL" id="CAG7626056.1"/>
    </source>
</evidence>
<proteinExistence type="predicted"/>
<sequence length="109" mass="12145">MSAQPETNPVPSHLRLLPWTEEGKPAYLSTRNTETFLSRLADRVEEQQIETAAVVLGLAKPMVEDSANLAASELRWVARRLIESLTELLTIAESRGQRIPPYEGGESEE</sequence>
<gene>
    <name evidence="1" type="ORF">SBRY_20223</name>
</gene>
<dbReference type="EMBL" id="CAJVAX010000012">
    <property type="protein sequence ID" value="CAG7626056.1"/>
    <property type="molecule type" value="Genomic_DNA"/>
</dbReference>
<organism evidence="1 2">
    <name type="scientific">Actinacidiphila bryophytorum</name>
    <dbReference type="NCBI Taxonomy" id="1436133"/>
    <lineage>
        <taxon>Bacteria</taxon>
        <taxon>Bacillati</taxon>
        <taxon>Actinomycetota</taxon>
        <taxon>Actinomycetes</taxon>
        <taxon>Kitasatosporales</taxon>
        <taxon>Streptomycetaceae</taxon>
        <taxon>Actinacidiphila</taxon>
    </lineage>
</organism>
<reference evidence="1" key="1">
    <citation type="submission" date="2021-06" db="EMBL/GenBank/DDBJ databases">
        <authorList>
            <person name="Arsene-Ploetze F."/>
        </authorList>
    </citation>
    <scope>NUCLEOTIDE SEQUENCE</scope>
    <source>
        <strain evidence="1">SBRY1</strain>
    </source>
</reference>
<dbReference type="AlphaFoldDB" id="A0A9W4GY05"/>
<name>A0A9W4GY05_9ACTN</name>
<comment type="caution">
    <text evidence="1">The sequence shown here is derived from an EMBL/GenBank/DDBJ whole genome shotgun (WGS) entry which is preliminary data.</text>
</comment>
<evidence type="ECO:0000313" key="2">
    <source>
        <dbReference type="Proteomes" id="UP001153328"/>
    </source>
</evidence>
<accession>A0A9W4GY05</accession>
<protein>
    <submittedName>
        <fullName evidence="1">Uncharacterized protein</fullName>
    </submittedName>
</protein>